<dbReference type="InterPro" id="IPR017927">
    <property type="entry name" value="FAD-bd_FR_type"/>
</dbReference>
<keyword evidence="4" id="KW-0788">Thiol protease</keyword>
<dbReference type="PRINTS" id="PR01217">
    <property type="entry name" value="PRICHEXTENSN"/>
</dbReference>
<keyword evidence="6" id="KW-0472">Membrane</keyword>
<dbReference type="AlphaFoldDB" id="C8XA07"/>
<evidence type="ECO:0000259" key="7">
    <source>
        <dbReference type="PROSITE" id="PS51384"/>
    </source>
</evidence>
<evidence type="ECO:0000256" key="2">
    <source>
        <dbReference type="ARBA" id="ARBA00022670"/>
    </source>
</evidence>
<dbReference type="InterPro" id="IPR038765">
    <property type="entry name" value="Papain-like_cys_pep_sf"/>
</dbReference>
<keyword evidence="2" id="KW-0645">Protease</keyword>
<gene>
    <name evidence="9" type="ordered locus">Namu_4933</name>
</gene>
<comment type="similarity">
    <text evidence="1">Belongs to the peptidase C40 family.</text>
</comment>
<evidence type="ECO:0000259" key="8">
    <source>
        <dbReference type="PROSITE" id="PS51935"/>
    </source>
</evidence>
<feature type="domain" description="FAD-binding FR-type" evidence="7">
    <location>
        <begin position="349"/>
        <end position="548"/>
    </location>
</feature>
<dbReference type="PROSITE" id="PS51935">
    <property type="entry name" value="NLPC_P60"/>
    <property type="match status" value="1"/>
</dbReference>
<dbReference type="PANTHER" id="PTHR47359:SF3">
    <property type="entry name" value="NLP_P60 DOMAIN-CONTAINING PROTEIN-RELATED"/>
    <property type="match status" value="1"/>
</dbReference>
<proteinExistence type="inferred from homology"/>
<evidence type="ECO:0000256" key="4">
    <source>
        <dbReference type="ARBA" id="ARBA00022807"/>
    </source>
</evidence>
<name>C8XA07_NAKMY</name>
<reference evidence="10" key="1">
    <citation type="submission" date="2009-09" db="EMBL/GenBank/DDBJ databases">
        <title>The complete genome of Nakamurella multipartita DSM 44233.</title>
        <authorList>
            <consortium name="US DOE Joint Genome Institute (JGI-PGF)"/>
            <person name="Lucas S."/>
            <person name="Copeland A."/>
            <person name="Lapidus A."/>
            <person name="Glavina del Rio T."/>
            <person name="Dalin E."/>
            <person name="Tice H."/>
            <person name="Bruce D."/>
            <person name="Goodwin L."/>
            <person name="Pitluck S."/>
            <person name="Kyrpides N."/>
            <person name="Mavromatis K."/>
            <person name="Ivanova N."/>
            <person name="Ovchinnikova G."/>
            <person name="Sims D."/>
            <person name="Meincke L."/>
            <person name="Brettin T."/>
            <person name="Detter J.C."/>
            <person name="Han C."/>
            <person name="Larimer F."/>
            <person name="Land M."/>
            <person name="Hauser L."/>
            <person name="Markowitz V."/>
            <person name="Cheng J.-F."/>
            <person name="Hugenholtz P."/>
            <person name="Woyke T."/>
            <person name="Wu D."/>
            <person name="Klenk H.-P."/>
            <person name="Eisen J.A."/>
        </authorList>
    </citation>
    <scope>NUCLEOTIDE SEQUENCE [LARGE SCALE GENOMIC DNA]</scope>
    <source>
        <strain evidence="10">ATCC 700099 / DSM 44233 / CIP 104796 / JCM 9543 / NBRC 105858 / Y-104</strain>
    </source>
</reference>
<dbReference type="PANTHER" id="PTHR47359">
    <property type="entry name" value="PEPTIDOGLYCAN DL-ENDOPEPTIDASE CWLO"/>
    <property type="match status" value="1"/>
</dbReference>
<dbReference type="eggNOG" id="COG0791">
    <property type="taxonomic scope" value="Bacteria"/>
</dbReference>
<feature type="region of interest" description="Disordered" evidence="5">
    <location>
        <begin position="18"/>
        <end position="48"/>
    </location>
</feature>
<keyword evidence="10" id="KW-1185">Reference proteome</keyword>
<dbReference type="STRING" id="479431.Namu_4933"/>
<dbReference type="Gene3D" id="3.90.1720.10">
    <property type="entry name" value="endopeptidase domain like (from Nostoc punctiforme)"/>
    <property type="match status" value="1"/>
</dbReference>
<protein>
    <submittedName>
        <fullName evidence="9">NLP/P60 protein</fullName>
    </submittedName>
</protein>
<dbReference type="OrthoDB" id="9764271at2"/>
<dbReference type="InterPro" id="IPR000064">
    <property type="entry name" value="NLP_P60_dom"/>
</dbReference>
<evidence type="ECO:0000313" key="9">
    <source>
        <dbReference type="EMBL" id="ACV81207.1"/>
    </source>
</evidence>
<feature type="compositionally biased region" description="Low complexity" evidence="5">
    <location>
        <begin position="780"/>
        <end position="790"/>
    </location>
</feature>
<evidence type="ECO:0000256" key="6">
    <source>
        <dbReference type="SAM" id="Phobius"/>
    </source>
</evidence>
<dbReference type="PROSITE" id="PS51384">
    <property type="entry name" value="FAD_FR"/>
    <property type="match status" value="1"/>
</dbReference>
<feature type="region of interest" description="Disordered" evidence="5">
    <location>
        <begin position="772"/>
        <end position="953"/>
    </location>
</feature>
<keyword evidence="3" id="KW-0378">Hydrolase</keyword>
<dbReference type="GO" id="GO:0008234">
    <property type="term" value="F:cysteine-type peptidase activity"/>
    <property type="evidence" value="ECO:0007669"/>
    <property type="project" value="UniProtKB-KW"/>
</dbReference>
<evidence type="ECO:0000256" key="5">
    <source>
        <dbReference type="SAM" id="MobiDB-lite"/>
    </source>
</evidence>
<dbReference type="GO" id="GO:0006508">
    <property type="term" value="P:proteolysis"/>
    <property type="evidence" value="ECO:0007669"/>
    <property type="project" value="UniProtKB-KW"/>
</dbReference>
<dbReference type="HOGENOM" id="CLU_302442_0_0_11"/>
<evidence type="ECO:0000256" key="3">
    <source>
        <dbReference type="ARBA" id="ARBA00022801"/>
    </source>
</evidence>
<dbReference type="SUPFAM" id="SSF54001">
    <property type="entry name" value="Cysteine proteinases"/>
    <property type="match status" value="1"/>
</dbReference>
<dbReference type="GO" id="GO:0016491">
    <property type="term" value="F:oxidoreductase activity"/>
    <property type="evidence" value="ECO:0007669"/>
    <property type="project" value="InterPro"/>
</dbReference>
<dbReference type="InterPro" id="IPR051794">
    <property type="entry name" value="PG_Endopeptidase_C40"/>
</dbReference>
<dbReference type="Proteomes" id="UP000002218">
    <property type="component" value="Chromosome"/>
</dbReference>
<organism evidence="9 10">
    <name type="scientific">Nakamurella multipartita (strain ATCC 700099 / DSM 44233 / CIP 104796 / JCM 9543 / NBRC 105858 / Y-104)</name>
    <name type="common">Microsphaera multipartita</name>
    <dbReference type="NCBI Taxonomy" id="479431"/>
    <lineage>
        <taxon>Bacteria</taxon>
        <taxon>Bacillati</taxon>
        <taxon>Actinomycetota</taxon>
        <taxon>Actinomycetes</taxon>
        <taxon>Nakamurellales</taxon>
        <taxon>Nakamurellaceae</taxon>
        <taxon>Nakamurella</taxon>
    </lineage>
</organism>
<reference evidence="9 10" key="2">
    <citation type="journal article" date="2010" name="Stand. Genomic Sci.">
        <title>Complete genome sequence of Nakamurella multipartita type strain (Y-104).</title>
        <authorList>
            <person name="Tice H."/>
            <person name="Mayilraj S."/>
            <person name="Sims D."/>
            <person name="Lapidus A."/>
            <person name="Nolan M."/>
            <person name="Lucas S."/>
            <person name="Glavina Del Rio T."/>
            <person name="Copeland A."/>
            <person name="Cheng J.F."/>
            <person name="Meincke L."/>
            <person name="Bruce D."/>
            <person name="Goodwin L."/>
            <person name="Pitluck S."/>
            <person name="Ivanova N."/>
            <person name="Mavromatis K."/>
            <person name="Ovchinnikova G."/>
            <person name="Pati A."/>
            <person name="Chen A."/>
            <person name="Palaniappan K."/>
            <person name="Land M."/>
            <person name="Hauser L."/>
            <person name="Chang Y.J."/>
            <person name="Jeffries C.D."/>
            <person name="Detter J.C."/>
            <person name="Brettin T."/>
            <person name="Rohde M."/>
            <person name="Goker M."/>
            <person name="Bristow J."/>
            <person name="Eisen J.A."/>
            <person name="Markowitz V."/>
            <person name="Hugenholtz P."/>
            <person name="Kyrpides N.C."/>
            <person name="Klenk H.P."/>
            <person name="Chen F."/>
        </authorList>
    </citation>
    <scope>NUCLEOTIDE SEQUENCE [LARGE SCALE GENOMIC DNA]</scope>
    <source>
        <strain evidence="10">ATCC 700099 / DSM 44233 / CIP 104796 / JCM 9543 / NBRC 105858 / Y-104</strain>
    </source>
</reference>
<dbReference type="RefSeq" id="WP_015750016.1">
    <property type="nucleotide sequence ID" value="NC_013235.1"/>
</dbReference>
<feature type="transmembrane region" description="Helical" evidence="6">
    <location>
        <begin position="60"/>
        <end position="83"/>
    </location>
</feature>
<feature type="compositionally biased region" description="Low complexity" evidence="5">
    <location>
        <begin position="798"/>
        <end position="942"/>
    </location>
</feature>
<sequence length="986" mass="99979">MTGRQRRVRDALTRAVRPLRRRSPPAGIPDGWLPLTQRPSYEPPVPAQPPVERSALSVRVLAGAAVGAVVMALAVPSASALAVGPIGPSSVSLGSALPICAPGQESTPVSGSGTPAPLGNLQGLPADLADGGVFAGVALDGEQVKMAATVIAVGKQMGISKRGIRIGIAVATEQSSLRPEAVNKEWLGLFQQNPVTYTQYRRTEPGGAAWMFYDQLIKQVPGYDTDARSDDEIGDVVQKTTTGWRFAEYSDMAGALVDQLMDAVSIQQDEVTCTPAPAEQAATGSAFDPGNIISDAVFYNSSAMTADQIRTFLLSEGEGCTAAACLKNLRISTTSQPADQYCQAYPGGTNEDAATVIAKFSTACGINPQVMLVTLQKESGLLSRTDTTAASYNAAWGWHCPDSGPGGTANCDPAYAGFFNQGYGMAKQWARYRVDPGKYNYQAGQTVTILWNVAESGCGGAPVTIKNQATASLYNYTPYQPNAASLAAYPGAGDACSAYGNRNFFFLFRKYFGSTGGGASTTAVNSAVLATGTTVKVPNNPYVSGALAGQTITAPTPQVAAGLAAGFSALGLPYVWGGGGSGAGPNNGCARGGGDYNSCGPEIGFDCSGLTAYVLGMAGYQTPGDSGSQRSAGVSVSWSQALPGDIVGFPGHVAVYLGTFGGRPYILEASWVGTPVHIVPLTRTDMDDRVHRYWTGAAVRPSGVADFSSIVRTYSYTAPTYRSSITSFSGAVAAGSGSSPTYTPNIPRIRPVPYPAPAPVVTVPVPVAEVPPVSTPTPPAATTAPPAEATPTPPAAPPSSVTATTAPVPTTATTGSSTSVTTTATSADSTSPTPTTTTTSPATTTGSPTTSASPSSLAPTSSSGTSSGTSTESSATGTTASPSATAAPPATESSTAESSTAESSAAESSADSTTAESTTAESATAESASAESTTAESTGDPAPTDPPAPIKPVSCADLSAVLTAKNGFATATDGTPLPDCDEPDLP</sequence>
<dbReference type="KEGG" id="nml:Namu_4933"/>
<dbReference type="Pfam" id="PF00877">
    <property type="entry name" value="NLPC_P60"/>
    <property type="match status" value="1"/>
</dbReference>
<feature type="domain" description="NlpC/P60" evidence="8">
    <location>
        <begin position="556"/>
        <end position="705"/>
    </location>
</feature>
<dbReference type="EMBL" id="CP001737">
    <property type="protein sequence ID" value="ACV81207.1"/>
    <property type="molecule type" value="Genomic_DNA"/>
</dbReference>
<accession>C8XA07</accession>
<evidence type="ECO:0000313" key="10">
    <source>
        <dbReference type="Proteomes" id="UP000002218"/>
    </source>
</evidence>
<dbReference type="InParanoid" id="C8XA07"/>
<keyword evidence="6" id="KW-1133">Transmembrane helix</keyword>
<evidence type="ECO:0000256" key="1">
    <source>
        <dbReference type="ARBA" id="ARBA00007074"/>
    </source>
</evidence>
<keyword evidence="6" id="KW-0812">Transmembrane</keyword>